<dbReference type="PANTHER" id="PTHR43280">
    <property type="entry name" value="ARAC-FAMILY TRANSCRIPTIONAL REGULATOR"/>
    <property type="match status" value="1"/>
</dbReference>
<dbReference type="InterPro" id="IPR009057">
    <property type="entry name" value="Homeodomain-like_sf"/>
</dbReference>
<feature type="domain" description="HTH araC/xylS-type" evidence="4">
    <location>
        <begin position="179"/>
        <end position="277"/>
    </location>
</feature>
<dbReference type="STRING" id="1045775.SAMN05216378_0787"/>
<dbReference type="Gene3D" id="2.60.120.10">
    <property type="entry name" value="Jelly Rolls"/>
    <property type="match status" value="1"/>
</dbReference>
<evidence type="ECO:0000256" key="3">
    <source>
        <dbReference type="ARBA" id="ARBA00023163"/>
    </source>
</evidence>
<dbReference type="InterPro" id="IPR020449">
    <property type="entry name" value="Tscrpt_reg_AraC-type_HTH"/>
</dbReference>
<dbReference type="SMART" id="SM00342">
    <property type="entry name" value="HTH_ARAC"/>
    <property type="match status" value="1"/>
</dbReference>
<dbReference type="CDD" id="cd02208">
    <property type="entry name" value="cupin_RmlC-like"/>
    <property type="match status" value="1"/>
</dbReference>
<dbReference type="PROSITE" id="PS00041">
    <property type="entry name" value="HTH_ARAC_FAMILY_1"/>
    <property type="match status" value="1"/>
</dbReference>
<dbReference type="AlphaFoldDB" id="A0A1I1U057"/>
<reference evidence="6" key="1">
    <citation type="submission" date="2016-10" db="EMBL/GenBank/DDBJ databases">
        <authorList>
            <person name="Varghese N."/>
            <person name="Submissions S."/>
        </authorList>
    </citation>
    <scope>NUCLEOTIDE SEQUENCE [LARGE SCALE GENOMIC DNA]</scope>
    <source>
        <strain evidence="6">CGMCC 1.10784</strain>
    </source>
</reference>
<evidence type="ECO:0000256" key="2">
    <source>
        <dbReference type="ARBA" id="ARBA00023125"/>
    </source>
</evidence>
<evidence type="ECO:0000313" key="6">
    <source>
        <dbReference type="Proteomes" id="UP000198855"/>
    </source>
</evidence>
<dbReference type="PROSITE" id="PS01124">
    <property type="entry name" value="HTH_ARAC_FAMILY_2"/>
    <property type="match status" value="1"/>
</dbReference>
<keyword evidence="3" id="KW-0804">Transcription</keyword>
<dbReference type="EMBL" id="FOMT01000001">
    <property type="protein sequence ID" value="SFD64104.1"/>
    <property type="molecule type" value="Genomic_DNA"/>
</dbReference>
<dbReference type="Gene3D" id="1.10.10.60">
    <property type="entry name" value="Homeodomain-like"/>
    <property type="match status" value="2"/>
</dbReference>
<gene>
    <name evidence="5" type="ORF">SAMN05216378_0787</name>
</gene>
<keyword evidence="2 5" id="KW-0238">DNA-binding</keyword>
<dbReference type="InterPro" id="IPR037923">
    <property type="entry name" value="HTH-like"/>
</dbReference>
<dbReference type="PRINTS" id="PR00032">
    <property type="entry name" value="HTHARAC"/>
</dbReference>
<dbReference type="SUPFAM" id="SSF46689">
    <property type="entry name" value="Homeodomain-like"/>
    <property type="match status" value="2"/>
</dbReference>
<keyword evidence="1" id="KW-0805">Transcription regulation</keyword>
<evidence type="ECO:0000256" key="1">
    <source>
        <dbReference type="ARBA" id="ARBA00023015"/>
    </source>
</evidence>
<accession>A0A1I1U057</accession>
<evidence type="ECO:0000313" key="5">
    <source>
        <dbReference type="EMBL" id="SFD64104.1"/>
    </source>
</evidence>
<keyword evidence="6" id="KW-1185">Reference proteome</keyword>
<dbReference type="Pfam" id="PF07883">
    <property type="entry name" value="Cupin_2"/>
    <property type="match status" value="1"/>
</dbReference>
<protein>
    <submittedName>
        <fullName evidence="5">AraC-type DNA-binding protein</fullName>
    </submittedName>
</protein>
<name>A0A1I1U057_9BACL</name>
<evidence type="ECO:0000259" key="4">
    <source>
        <dbReference type="PROSITE" id="PS01124"/>
    </source>
</evidence>
<dbReference type="PANTHER" id="PTHR43280:SF2">
    <property type="entry name" value="HTH-TYPE TRANSCRIPTIONAL REGULATOR EXSA"/>
    <property type="match status" value="1"/>
</dbReference>
<dbReference type="GO" id="GO:0043565">
    <property type="term" value="F:sequence-specific DNA binding"/>
    <property type="evidence" value="ECO:0007669"/>
    <property type="project" value="InterPro"/>
</dbReference>
<dbReference type="InterPro" id="IPR018062">
    <property type="entry name" value="HTH_AraC-typ_CS"/>
</dbReference>
<proteinExistence type="predicted"/>
<dbReference type="GO" id="GO:0003700">
    <property type="term" value="F:DNA-binding transcription factor activity"/>
    <property type="evidence" value="ECO:0007669"/>
    <property type="project" value="InterPro"/>
</dbReference>
<dbReference type="Proteomes" id="UP000198855">
    <property type="component" value="Unassembled WGS sequence"/>
</dbReference>
<dbReference type="InterPro" id="IPR018060">
    <property type="entry name" value="HTH_AraC"/>
</dbReference>
<sequence>MDQDFMNRFMPRVVDVLFRDRQHWNNHQYEVVIPSTQMCNMGYVVSGEGKLEINEESYKLRKGCFYHISPPGVRLRFTTESTNPLIYIAVHFDYRLIEWEGRELTSKVSRTSLRLPHVVELDSVTRAEEQFRQMLQIWNDKCPGYEWRSRDFLIHLLDQLEGMQTSKPLSELRAEQSIHRAMEHVHERFREPLNREQMAQYCSLSVSYFSLLFKKYTGYSYVQYLHKVRLEKAKMLLRNGFAPISEIARDIGYEDPLYFSKLFTREVGLSPRDYRKG</sequence>
<dbReference type="InterPro" id="IPR013096">
    <property type="entry name" value="Cupin_2"/>
</dbReference>
<dbReference type="OrthoDB" id="9807321at2"/>
<organism evidence="5 6">
    <name type="scientific">Paenibacillus catalpae</name>
    <dbReference type="NCBI Taxonomy" id="1045775"/>
    <lineage>
        <taxon>Bacteria</taxon>
        <taxon>Bacillati</taxon>
        <taxon>Bacillota</taxon>
        <taxon>Bacilli</taxon>
        <taxon>Bacillales</taxon>
        <taxon>Paenibacillaceae</taxon>
        <taxon>Paenibacillus</taxon>
    </lineage>
</organism>
<dbReference type="Pfam" id="PF12833">
    <property type="entry name" value="HTH_18"/>
    <property type="match status" value="1"/>
</dbReference>
<dbReference type="RefSeq" id="WP_091181223.1">
    <property type="nucleotide sequence ID" value="NZ_FOMT01000001.1"/>
</dbReference>
<dbReference type="SUPFAM" id="SSF51215">
    <property type="entry name" value="Regulatory protein AraC"/>
    <property type="match status" value="1"/>
</dbReference>
<dbReference type="InterPro" id="IPR014710">
    <property type="entry name" value="RmlC-like_jellyroll"/>
</dbReference>